<reference evidence="1" key="1">
    <citation type="submission" date="2021-02" db="EMBL/GenBank/DDBJ databases">
        <authorList>
            <person name="Nowell W R."/>
        </authorList>
    </citation>
    <scope>NUCLEOTIDE SEQUENCE</scope>
</reference>
<sequence length="66" mass="7864">MTRTINIICSQQKHDLLNQQTTNETPDTYDHAALDRDARALRLDRLVYYLLNDRADLNLDRDNRYL</sequence>
<proteinExistence type="predicted"/>
<name>A0A813XDB7_9BILA</name>
<gene>
    <name evidence="1" type="ORF">ZHD862_LOCUS5488</name>
</gene>
<evidence type="ECO:0000313" key="2">
    <source>
        <dbReference type="Proteomes" id="UP000663864"/>
    </source>
</evidence>
<accession>A0A813XDB7</accession>
<comment type="caution">
    <text evidence="1">The sequence shown here is derived from an EMBL/GenBank/DDBJ whole genome shotgun (WGS) entry which is preliminary data.</text>
</comment>
<dbReference type="Proteomes" id="UP000663864">
    <property type="component" value="Unassembled WGS sequence"/>
</dbReference>
<protein>
    <submittedName>
        <fullName evidence="1">Uncharacterized protein</fullName>
    </submittedName>
</protein>
<evidence type="ECO:0000313" key="1">
    <source>
        <dbReference type="EMBL" id="CAF0863190.1"/>
    </source>
</evidence>
<dbReference type="AlphaFoldDB" id="A0A813XDB7"/>
<dbReference type="EMBL" id="CAJNOT010000145">
    <property type="protein sequence ID" value="CAF0863190.1"/>
    <property type="molecule type" value="Genomic_DNA"/>
</dbReference>
<organism evidence="1 2">
    <name type="scientific">Rotaria sordida</name>
    <dbReference type="NCBI Taxonomy" id="392033"/>
    <lineage>
        <taxon>Eukaryota</taxon>
        <taxon>Metazoa</taxon>
        <taxon>Spiralia</taxon>
        <taxon>Gnathifera</taxon>
        <taxon>Rotifera</taxon>
        <taxon>Eurotatoria</taxon>
        <taxon>Bdelloidea</taxon>
        <taxon>Philodinida</taxon>
        <taxon>Philodinidae</taxon>
        <taxon>Rotaria</taxon>
    </lineage>
</organism>